<organism evidence="3 4">
    <name type="scientific">Umbra pygmaea</name>
    <name type="common">Eastern mudminnow</name>
    <dbReference type="NCBI Taxonomy" id="75934"/>
    <lineage>
        <taxon>Eukaryota</taxon>
        <taxon>Metazoa</taxon>
        <taxon>Chordata</taxon>
        <taxon>Craniata</taxon>
        <taxon>Vertebrata</taxon>
        <taxon>Euteleostomi</taxon>
        <taxon>Actinopterygii</taxon>
        <taxon>Neopterygii</taxon>
        <taxon>Teleostei</taxon>
        <taxon>Protacanthopterygii</taxon>
        <taxon>Esociformes</taxon>
        <taxon>Umbridae</taxon>
        <taxon>Umbra</taxon>
    </lineage>
</organism>
<sequence length="599" mass="65710">MFSDTSTPEEHRGFQQRNTDLNLWLHNGLRAHRSDLGLNRQWGSTDGNLTHSNRVKQVSFTSQEVMDSRYGKEKIGPQLNGLGLEARRLHFASLYVQSDLSSQEGSPHRWSQGLSPELGLRHSTSVRNQCIESPFVGNHQQTLPHPSVRKYVTASTLAPDLPAQFKIQDGCKTPVCLEDTLWSCPRQTCQRDLNTFIQMDSPTVTQEFPRHEDFSSSLKSTSEKTRSSHRDTTRPVSGPETRLDREDLTRPVEGYNGPSSLHKIIFSAAIPQRAPTLRCLQSPSKAFPLPEHNQPRPPSATHDNRRGSIQTGSKRSHQKAVQDQIRRVVKNLEEVLGGLKDVHQEMKEVVQQIELLTSSIDLREGEVSPNLPSGSSSTSSSSGVAMGSSHQRPGGGGARQGGLALLHPIGADSPQTHKPVCLPYLPASKGSPVRPPTPGVSPLRINPHNPNTYDPPGKNRSPHHPRNTASSPNRPEVLCLINPASNAALCHNLGLSPHTCTRLTPPSAPGPSVTVEAPAGPHIRECLPDSPLRAPQTQTWGEGVRPTSPQGQRRVPGSRGRKPPPYPHNRLLERVVSKGNDLRKAPPYPGKRRLLSTTV</sequence>
<dbReference type="PANTHER" id="PTHR15917">
    <property type="match status" value="1"/>
</dbReference>
<evidence type="ECO:0008006" key="5">
    <source>
        <dbReference type="Google" id="ProtNLM"/>
    </source>
</evidence>
<feature type="region of interest" description="Disordered" evidence="2">
    <location>
        <begin position="283"/>
        <end position="322"/>
    </location>
</feature>
<dbReference type="EMBL" id="JAGEUA010000001">
    <property type="protein sequence ID" value="KAL1023287.1"/>
    <property type="molecule type" value="Genomic_DNA"/>
</dbReference>
<evidence type="ECO:0000313" key="4">
    <source>
        <dbReference type="Proteomes" id="UP001557470"/>
    </source>
</evidence>
<feature type="compositionally biased region" description="Low complexity" evidence="2">
    <location>
        <begin position="373"/>
        <end position="392"/>
    </location>
</feature>
<gene>
    <name evidence="3" type="ORF">UPYG_G00038730</name>
</gene>
<name>A0ABD0YDJ3_UMBPY</name>
<proteinExistence type="predicted"/>
<feature type="region of interest" description="Disordered" evidence="2">
    <location>
        <begin position="202"/>
        <end position="256"/>
    </location>
</feature>
<dbReference type="InterPro" id="IPR027997">
    <property type="entry name" value="Largen/INSYN1"/>
</dbReference>
<accession>A0ABD0YDJ3</accession>
<evidence type="ECO:0000256" key="1">
    <source>
        <dbReference type="ARBA" id="ARBA00023054"/>
    </source>
</evidence>
<feature type="compositionally biased region" description="Basic residues" evidence="2">
    <location>
        <begin position="590"/>
        <end position="599"/>
    </location>
</feature>
<feature type="compositionally biased region" description="Basic and acidic residues" evidence="2">
    <location>
        <begin position="221"/>
        <end position="233"/>
    </location>
</feature>
<feature type="region of interest" description="Disordered" evidence="2">
    <location>
        <begin position="536"/>
        <end position="599"/>
    </location>
</feature>
<feature type="compositionally biased region" description="Basic and acidic residues" evidence="2">
    <location>
        <begin position="570"/>
        <end position="584"/>
    </location>
</feature>
<evidence type="ECO:0000256" key="2">
    <source>
        <dbReference type="SAM" id="MobiDB-lite"/>
    </source>
</evidence>
<feature type="region of interest" description="Disordered" evidence="2">
    <location>
        <begin position="364"/>
        <end position="475"/>
    </location>
</feature>
<reference evidence="3 4" key="1">
    <citation type="submission" date="2024-06" db="EMBL/GenBank/DDBJ databases">
        <authorList>
            <person name="Pan Q."/>
            <person name="Wen M."/>
            <person name="Jouanno E."/>
            <person name="Zahm M."/>
            <person name="Klopp C."/>
            <person name="Cabau C."/>
            <person name="Louis A."/>
            <person name="Berthelot C."/>
            <person name="Parey E."/>
            <person name="Roest Crollius H."/>
            <person name="Montfort J."/>
            <person name="Robinson-Rechavi M."/>
            <person name="Bouchez O."/>
            <person name="Lampietro C."/>
            <person name="Lopez Roques C."/>
            <person name="Donnadieu C."/>
            <person name="Postlethwait J."/>
            <person name="Bobe J."/>
            <person name="Verreycken H."/>
            <person name="Guiguen Y."/>
        </authorList>
    </citation>
    <scope>NUCLEOTIDE SEQUENCE [LARGE SCALE GENOMIC DNA]</scope>
    <source>
        <strain evidence="3">Up_M1</strain>
        <tissue evidence="3">Testis</tissue>
    </source>
</reference>
<keyword evidence="4" id="KW-1185">Reference proteome</keyword>
<evidence type="ECO:0000313" key="3">
    <source>
        <dbReference type="EMBL" id="KAL1023287.1"/>
    </source>
</evidence>
<dbReference type="PANTHER" id="PTHR15917:SF0">
    <property type="entry name" value="PROTEIN LARGEN"/>
    <property type="match status" value="1"/>
</dbReference>
<feature type="compositionally biased region" description="Basic and acidic residues" evidence="2">
    <location>
        <begin position="241"/>
        <end position="250"/>
    </location>
</feature>
<comment type="caution">
    <text evidence="3">The sequence shown here is derived from an EMBL/GenBank/DDBJ whole genome shotgun (WGS) entry which is preliminary data.</text>
</comment>
<protein>
    <recommendedName>
        <fullName evidence="5">Protein Largen</fullName>
    </recommendedName>
</protein>
<keyword evidence="1" id="KW-0175">Coiled coil</keyword>
<dbReference type="Proteomes" id="UP001557470">
    <property type="component" value="Unassembled WGS sequence"/>
</dbReference>
<dbReference type="AlphaFoldDB" id="A0ABD0YDJ3"/>